<comment type="caution">
    <text evidence="2">The sequence shown here is derived from an EMBL/GenBank/DDBJ whole genome shotgun (WGS) entry which is preliminary data.</text>
</comment>
<dbReference type="InterPro" id="IPR003593">
    <property type="entry name" value="AAA+_ATPase"/>
</dbReference>
<dbReference type="InterPro" id="IPR011704">
    <property type="entry name" value="ATPase_dyneun-rel_AAA"/>
</dbReference>
<feature type="domain" description="AAA+ ATPase" evidence="1">
    <location>
        <begin position="41"/>
        <end position="202"/>
    </location>
</feature>
<dbReference type="EMBL" id="DSWI01000018">
    <property type="protein sequence ID" value="HFG20801.1"/>
    <property type="molecule type" value="Genomic_DNA"/>
</dbReference>
<accession>A0A7C3HSA2</accession>
<reference evidence="2" key="1">
    <citation type="journal article" date="2020" name="mSystems">
        <title>Genome- and Community-Level Interaction Insights into Carbon Utilization and Element Cycling Functions of Hydrothermarchaeota in Hydrothermal Sediment.</title>
        <authorList>
            <person name="Zhou Z."/>
            <person name="Liu Y."/>
            <person name="Xu W."/>
            <person name="Pan J."/>
            <person name="Luo Z.H."/>
            <person name="Li M."/>
        </authorList>
    </citation>
    <scope>NUCLEOTIDE SEQUENCE [LARGE SCALE GENOMIC DNA]</scope>
    <source>
        <strain evidence="2">SpSt-524</strain>
    </source>
</reference>
<gene>
    <name evidence="2" type="ORF">ENS82_08820</name>
</gene>
<protein>
    <submittedName>
        <fullName evidence="2">MoxR family ATPase</fullName>
    </submittedName>
</protein>
<dbReference type="InterPro" id="IPR050764">
    <property type="entry name" value="CbbQ/NirQ/NorQ/GpvN"/>
</dbReference>
<dbReference type="CDD" id="cd00009">
    <property type="entry name" value="AAA"/>
    <property type="match status" value="1"/>
</dbReference>
<dbReference type="Pfam" id="PF07728">
    <property type="entry name" value="AAA_5"/>
    <property type="match status" value="1"/>
</dbReference>
<dbReference type="GO" id="GO:0005524">
    <property type="term" value="F:ATP binding"/>
    <property type="evidence" value="ECO:0007669"/>
    <property type="project" value="InterPro"/>
</dbReference>
<dbReference type="InterPro" id="IPR027417">
    <property type="entry name" value="P-loop_NTPase"/>
</dbReference>
<dbReference type="SUPFAM" id="SSF52540">
    <property type="entry name" value="P-loop containing nucleoside triphosphate hydrolases"/>
    <property type="match status" value="1"/>
</dbReference>
<organism evidence="2">
    <name type="scientific">Meiothermus ruber</name>
    <dbReference type="NCBI Taxonomy" id="277"/>
    <lineage>
        <taxon>Bacteria</taxon>
        <taxon>Thermotogati</taxon>
        <taxon>Deinococcota</taxon>
        <taxon>Deinococci</taxon>
        <taxon>Thermales</taxon>
        <taxon>Thermaceae</taxon>
        <taxon>Meiothermus</taxon>
    </lineage>
</organism>
<evidence type="ECO:0000313" key="2">
    <source>
        <dbReference type="EMBL" id="HFG20801.1"/>
    </source>
</evidence>
<dbReference type="GO" id="GO:0016887">
    <property type="term" value="F:ATP hydrolysis activity"/>
    <property type="evidence" value="ECO:0007669"/>
    <property type="project" value="InterPro"/>
</dbReference>
<name>A0A7C3HSA2_MEIRU</name>
<dbReference type="AlphaFoldDB" id="A0A7C3HSA2"/>
<dbReference type="SMART" id="SM00382">
    <property type="entry name" value="AAA"/>
    <property type="match status" value="1"/>
</dbReference>
<dbReference type="RefSeq" id="WP_409655550.1">
    <property type="nucleotide sequence ID" value="NZ_JBKBUW010000013.1"/>
</dbReference>
<evidence type="ECO:0000259" key="1">
    <source>
        <dbReference type="SMART" id="SM00382"/>
    </source>
</evidence>
<dbReference type="Gene3D" id="3.40.50.300">
    <property type="entry name" value="P-loop containing nucleotide triphosphate hydrolases"/>
    <property type="match status" value="1"/>
</dbReference>
<dbReference type="PANTHER" id="PTHR42759:SF1">
    <property type="entry name" value="MAGNESIUM-CHELATASE SUBUNIT CHLD"/>
    <property type="match status" value="1"/>
</dbReference>
<proteinExistence type="predicted"/>
<sequence>MNPAEQNPLLQSVEGIQAVLRERNYIADLPMATALRLVMALRKPLLVEGPAGVGKTQIAKTLAEVLHTRLIRLQCYEGLDTAQALYEWNYPKQMLHIRLTENSGESVAQREAEIFSEAYLLRRPLLEAISQDQPPVLLIDEIDRTDEEFEAFLLELLAEFQVTIPELGTLKARHRPYVILTSNRSRELSDALRRRCLYLWQNYPSFEKEVEIIRARLPGINERLAQKIARVVAHLRELPLNKAPGVAESLDWAEALVSLHKESLDMSILEQTWGVIIKDKDDLALVEAHKARIAELVV</sequence>
<dbReference type="PANTHER" id="PTHR42759">
    <property type="entry name" value="MOXR FAMILY PROTEIN"/>
    <property type="match status" value="1"/>
</dbReference>